<dbReference type="OrthoDB" id="6611570at2759"/>
<dbReference type="Gene3D" id="2.120.10.80">
    <property type="entry name" value="Kelch-type beta propeller"/>
    <property type="match status" value="1"/>
</dbReference>
<protein>
    <submittedName>
        <fullName evidence="2">Kelch repeat protein</fullName>
    </submittedName>
</protein>
<dbReference type="InterPro" id="IPR015915">
    <property type="entry name" value="Kelch-typ_b-propeller"/>
</dbReference>
<accession>A0A0C2F535</accession>
<dbReference type="SUPFAM" id="SSF117281">
    <property type="entry name" value="Kelch motif"/>
    <property type="match status" value="1"/>
</dbReference>
<dbReference type="AlphaFoldDB" id="A0A0C2F535"/>
<dbReference type="SMART" id="SM00612">
    <property type="entry name" value="Kelch"/>
    <property type="match status" value="1"/>
</dbReference>
<evidence type="ECO:0000256" key="1">
    <source>
        <dbReference type="ARBA" id="ARBA00022441"/>
    </source>
</evidence>
<dbReference type="PANTHER" id="PTHR46375">
    <property type="entry name" value="KELCH REPEAT AND BTB DOMAIN-CONTAINING PROTEIN 13-RELATED"/>
    <property type="match status" value="1"/>
</dbReference>
<dbReference type="Pfam" id="PF01344">
    <property type="entry name" value="Kelch_1"/>
    <property type="match status" value="1"/>
</dbReference>
<organism evidence="2 3">
    <name type="scientific">Ancylostoma duodenale</name>
    <dbReference type="NCBI Taxonomy" id="51022"/>
    <lineage>
        <taxon>Eukaryota</taxon>
        <taxon>Metazoa</taxon>
        <taxon>Ecdysozoa</taxon>
        <taxon>Nematoda</taxon>
        <taxon>Chromadorea</taxon>
        <taxon>Rhabditida</taxon>
        <taxon>Rhabditina</taxon>
        <taxon>Rhabditomorpha</taxon>
        <taxon>Strongyloidea</taxon>
        <taxon>Ancylostomatidae</taxon>
        <taxon>Ancylostomatinae</taxon>
        <taxon>Ancylostoma</taxon>
    </lineage>
</organism>
<dbReference type="InterPro" id="IPR052392">
    <property type="entry name" value="Kelch-BTB_domain-containing"/>
</dbReference>
<evidence type="ECO:0000313" key="3">
    <source>
        <dbReference type="Proteomes" id="UP000054047"/>
    </source>
</evidence>
<proteinExistence type="predicted"/>
<evidence type="ECO:0000313" key="2">
    <source>
        <dbReference type="EMBL" id="KIH43655.1"/>
    </source>
</evidence>
<dbReference type="PANTHER" id="PTHR46375:SF3">
    <property type="entry name" value="KELCH REPEAT AND BTB DOMAIN-CONTAINING PROTEIN 13"/>
    <property type="match status" value="1"/>
</dbReference>
<reference evidence="2 3" key="1">
    <citation type="submission" date="2013-12" db="EMBL/GenBank/DDBJ databases">
        <title>Draft genome of the parsitic nematode Ancylostoma duodenale.</title>
        <authorList>
            <person name="Mitreva M."/>
        </authorList>
    </citation>
    <scope>NUCLEOTIDE SEQUENCE [LARGE SCALE GENOMIC DNA]</scope>
    <source>
        <strain evidence="2 3">Zhejiang</strain>
    </source>
</reference>
<sequence>MNDVDCFDPKTMQWSTVTPLLVAVSHAAVVSRSGKMFVIGGTCRGQVSSSVQVFHEATGTWEFGAELGAGRSGAAAVAVALPAVGYSIPTKK</sequence>
<keyword evidence="1" id="KW-0880">Kelch repeat</keyword>
<dbReference type="EMBL" id="KN783920">
    <property type="protein sequence ID" value="KIH43655.1"/>
    <property type="molecule type" value="Genomic_DNA"/>
</dbReference>
<name>A0A0C2F535_9BILA</name>
<gene>
    <name evidence="2" type="ORF">ANCDUO_26334</name>
</gene>
<dbReference type="Proteomes" id="UP000054047">
    <property type="component" value="Unassembled WGS sequence"/>
</dbReference>
<dbReference type="InterPro" id="IPR006652">
    <property type="entry name" value="Kelch_1"/>
</dbReference>
<keyword evidence="3" id="KW-1185">Reference proteome</keyword>